<evidence type="ECO:0000259" key="1">
    <source>
        <dbReference type="Pfam" id="PF13099"/>
    </source>
</evidence>
<dbReference type="Pfam" id="PF13099">
    <property type="entry name" value="DUF3944"/>
    <property type="match status" value="1"/>
</dbReference>
<proteinExistence type="predicted"/>
<dbReference type="InterPro" id="IPR025217">
    <property type="entry name" value="DUF3944"/>
</dbReference>
<name>A0AAU7BLX8_9PSED</name>
<feature type="domain" description="DUF3944" evidence="1">
    <location>
        <begin position="5"/>
        <end position="38"/>
    </location>
</feature>
<accession>A0AAU7BLX8</accession>
<evidence type="ECO:0000313" key="2">
    <source>
        <dbReference type="EMBL" id="XBG33384.1"/>
    </source>
</evidence>
<dbReference type="EMBL" id="CP157179">
    <property type="protein sequence ID" value="XBG33384.1"/>
    <property type="molecule type" value="Genomic_DNA"/>
</dbReference>
<sequence>MGITYRTDDDLAFLQYCREDDIRNLATYLMFDKDGEKRRASEIANEPAFLALRGQPDQWRRCWQLVAGELQHFGGDSIINLFRRQGVLYKEILCDVCDKTDVKYDGKASAYAIENQLIERLVEKCWEQMSDEQRRKAADEMNMTGALGAIPLVAIVNAIRAGGLGSLQWSSWLAKSASAYFTSSLGATLGGAAALVGGRAVAAIAGPLAAIAVTIPLLSGTAYRVTIPAVIQIAFMRRQYEKEVFSNASNS</sequence>
<gene>
    <name evidence="2" type="ORF">ABH853_11390</name>
</gene>
<protein>
    <submittedName>
        <fullName evidence="2">DUF3944 domain-containing protein</fullName>
    </submittedName>
</protein>
<reference evidence="2" key="1">
    <citation type="journal article" date="2019" name="Microbiol. Resour. Announc.">
        <title>Draft Genome Sequences of Five Environmental Bacterial Isolates That Degrade Polyethylene Terephthalate Plastic.</title>
        <authorList>
            <person name="Leon-Zayas R."/>
            <person name="Roberts C."/>
            <person name="Vague M."/>
            <person name="Mellies J.L."/>
        </authorList>
    </citation>
    <scope>NUCLEOTIDE SEQUENCE</scope>
    <source>
        <strain evidence="2">13.2</strain>
    </source>
</reference>
<organism evidence="2">
    <name type="scientific">Pseudomonas sp. 13.2</name>
    <dbReference type="NCBI Taxonomy" id="3144665"/>
    <lineage>
        <taxon>Bacteria</taxon>
        <taxon>Pseudomonadati</taxon>
        <taxon>Pseudomonadota</taxon>
        <taxon>Gammaproteobacteria</taxon>
        <taxon>Pseudomonadales</taxon>
        <taxon>Pseudomonadaceae</taxon>
        <taxon>Pseudomonas</taxon>
    </lineage>
</organism>
<dbReference type="AlphaFoldDB" id="A0AAU7BLX8"/>
<reference evidence="2" key="2">
    <citation type="submission" date="2024-05" db="EMBL/GenBank/DDBJ databases">
        <authorList>
            <person name="Mellies J."/>
            <person name="Newton I."/>
        </authorList>
    </citation>
    <scope>NUCLEOTIDE SEQUENCE</scope>
    <source>
        <strain evidence="2">13.2</strain>
    </source>
</reference>